<comment type="similarity">
    <text evidence="2 9">Belongs to the ammonia transporter channel (TC 1.A.11.2) family.</text>
</comment>
<dbReference type="InterPro" id="IPR001905">
    <property type="entry name" value="Ammonium_transpt"/>
</dbReference>
<keyword evidence="5 9" id="KW-1133">Transmembrane helix</keyword>
<evidence type="ECO:0000256" key="7">
    <source>
        <dbReference type="ARBA" id="ARBA00023177"/>
    </source>
</evidence>
<evidence type="ECO:0000256" key="8">
    <source>
        <dbReference type="ARBA" id="ARBA00050025"/>
    </source>
</evidence>
<dbReference type="InterPro" id="IPR018047">
    <property type="entry name" value="Ammonium_transpt_CS"/>
</dbReference>
<keyword evidence="6 9" id="KW-0472">Membrane</keyword>
<dbReference type="GO" id="GO:0005886">
    <property type="term" value="C:plasma membrane"/>
    <property type="evidence" value="ECO:0007669"/>
    <property type="project" value="UniProtKB-SubCell"/>
</dbReference>
<feature type="transmembrane region" description="Helical" evidence="9">
    <location>
        <begin position="279"/>
        <end position="300"/>
    </location>
</feature>
<dbReference type="EMBL" id="JACIVD010000064">
    <property type="protein sequence ID" value="MBB1123622.1"/>
    <property type="molecule type" value="Genomic_DNA"/>
</dbReference>
<evidence type="ECO:0000256" key="5">
    <source>
        <dbReference type="ARBA" id="ARBA00022989"/>
    </source>
</evidence>
<comment type="caution">
    <text evidence="11">The sequence shown here is derived from an EMBL/GenBank/DDBJ whole genome shotgun (WGS) entry which is preliminary data.</text>
</comment>
<organism evidence="11 12">
    <name type="scientific">Limosilactobacillus albertensis</name>
    <dbReference type="NCBI Taxonomy" id="2759752"/>
    <lineage>
        <taxon>Bacteria</taxon>
        <taxon>Bacillati</taxon>
        <taxon>Bacillota</taxon>
        <taxon>Bacilli</taxon>
        <taxon>Lactobacillales</taxon>
        <taxon>Lactobacillaceae</taxon>
        <taxon>Limosilactobacillus</taxon>
    </lineage>
</organism>
<evidence type="ECO:0000256" key="2">
    <source>
        <dbReference type="ARBA" id="ARBA00005887"/>
    </source>
</evidence>
<evidence type="ECO:0000256" key="3">
    <source>
        <dbReference type="ARBA" id="ARBA00022448"/>
    </source>
</evidence>
<evidence type="ECO:0000256" key="9">
    <source>
        <dbReference type="RuleBase" id="RU362002"/>
    </source>
</evidence>
<keyword evidence="3 9" id="KW-0813">Transport</keyword>
<dbReference type="Pfam" id="PF00909">
    <property type="entry name" value="Ammonium_transp"/>
    <property type="match status" value="1"/>
</dbReference>
<dbReference type="Gene3D" id="1.10.3430.10">
    <property type="entry name" value="Ammonium transporter AmtB like domains"/>
    <property type="match status" value="1"/>
</dbReference>
<dbReference type="PANTHER" id="PTHR43029:SF10">
    <property type="entry name" value="AMMONIUM TRANSPORTER MEP2"/>
    <property type="match status" value="1"/>
</dbReference>
<name>A0A839HC27_9LACO</name>
<feature type="transmembrane region" description="Helical" evidence="9">
    <location>
        <begin position="197"/>
        <end position="216"/>
    </location>
</feature>
<gene>
    <name evidence="11" type="ORF">H5S41_06585</name>
</gene>
<feature type="transmembrane region" description="Helical" evidence="9">
    <location>
        <begin position="257"/>
        <end position="273"/>
    </location>
</feature>
<feature type="transmembrane region" description="Helical" evidence="9">
    <location>
        <begin position="312"/>
        <end position="333"/>
    </location>
</feature>
<feature type="transmembrane region" description="Helical" evidence="9">
    <location>
        <begin position="130"/>
        <end position="151"/>
    </location>
</feature>
<feature type="transmembrane region" description="Helical" evidence="9">
    <location>
        <begin position="37"/>
        <end position="58"/>
    </location>
</feature>
<keyword evidence="4 9" id="KW-0812">Transmembrane</keyword>
<feature type="transmembrane region" description="Helical" evidence="9">
    <location>
        <begin position="353"/>
        <end position="373"/>
    </location>
</feature>
<dbReference type="Proteomes" id="UP000547628">
    <property type="component" value="Unassembled WGS sequence"/>
</dbReference>
<evidence type="ECO:0000259" key="10">
    <source>
        <dbReference type="Pfam" id="PF00909"/>
    </source>
</evidence>
<evidence type="ECO:0000256" key="6">
    <source>
        <dbReference type="ARBA" id="ARBA00023136"/>
    </source>
</evidence>
<feature type="transmembrane region" description="Helical" evidence="9">
    <location>
        <begin position="231"/>
        <end position="250"/>
    </location>
</feature>
<evidence type="ECO:0000313" key="11">
    <source>
        <dbReference type="EMBL" id="MBB1123622.1"/>
    </source>
</evidence>
<dbReference type="SUPFAM" id="SSF111352">
    <property type="entry name" value="Ammonium transporter"/>
    <property type="match status" value="1"/>
</dbReference>
<dbReference type="NCBIfam" id="TIGR00836">
    <property type="entry name" value="amt"/>
    <property type="match status" value="1"/>
</dbReference>
<dbReference type="AlphaFoldDB" id="A0A839HC27"/>
<dbReference type="InterPro" id="IPR029020">
    <property type="entry name" value="Ammonium/urea_transptr"/>
</dbReference>
<feature type="domain" description="Ammonium transporter AmtB-like" evidence="10">
    <location>
        <begin position="9"/>
        <end position="399"/>
    </location>
</feature>
<reference evidence="11 12" key="1">
    <citation type="submission" date="2020-07" db="EMBL/GenBank/DDBJ databases">
        <title>Description of Limosilactobacillus balticus sp. nov., Limosilactobacillus agrestis sp. nov., Limosilactobacillus albertensis sp. nov., Limosilactobacillus rudii sp. nov., Limosilactobacillus fastidiosus sp. nov., five novel Limosilactobacillus species isolated from the vertebrate gastrointestinal tract, and proposal of 6 subspecies of Limosilactobacillus reuteri adapted to the gastrointestinal tract of specific vertebrate hosts.</title>
        <authorList>
            <person name="Li F."/>
            <person name="Cheng C."/>
            <person name="Zheng J."/>
            <person name="Quevedo R.M."/>
            <person name="Li J."/>
            <person name="Roos S."/>
            <person name="Gaenzle M.G."/>
            <person name="Walter J."/>
        </authorList>
    </citation>
    <scope>NUCLEOTIDE SEQUENCE [LARGE SCALE GENOMIC DNA]</scope>
    <source>
        <strain evidence="11 12">Lr3000</strain>
    </source>
</reference>
<evidence type="ECO:0000256" key="1">
    <source>
        <dbReference type="ARBA" id="ARBA00004141"/>
    </source>
</evidence>
<accession>A0A839HC27</accession>
<evidence type="ECO:0000256" key="4">
    <source>
        <dbReference type="ARBA" id="ARBA00022692"/>
    </source>
</evidence>
<dbReference type="PROSITE" id="PS01219">
    <property type="entry name" value="AMMONIUM_TRANSP"/>
    <property type="match status" value="1"/>
</dbReference>
<feature type="transmembrane region" description="Helical" evidence="9">
    <location>
        <begin position="6"/>
        <end position="30"/>
    </location>
</feature>
<evidence type="ECO:0000313" key="12">
    <source>
        <dbReference type="Proteomes" id="UP000547628"/>
    </source>
</evidence>
<keyword evidence="7 9" id="KW-0924">Ammonia transport</keyword>
<protein>
    <recommendedName>
        <fullName evidence="8 9">Ammonium transporter</fullName>
    </recommendedName>
</protein>
<feature type="transmembrane region" description="Helical" evidence="9">
    <location>
        <begin position="97"/>
        <end position="118"/>
    </location>
</feature>
<proteinExistence type="inferred from homology"/>
<feature type="transmembrane region" description="Helical" evidence="9">
    <location>
        <begin position="163"/>
        <end position="185"/>
    </location>
</feature>
<dbReference type="PANTHER" id="PTHR43029">
    <property type="entry name" value="AMMONIUM TRANSPORTER MEP2"/>
    <property type="match status" value="1"/>
</dbReference>
<comment type="subcellular location">
    <subcellularLocation>
        <location evidence="9">Cell membrane</location>
        <topology evidence="9">Multi-pass membrane protein</topology>
    </subcellularLocation>
    <subcellularLocation>
        <location evidence="1">Membrane</location>
        <topology evidence="1">Multi-pass membrane protein</topology>
    </subcellularLocation>
</comment>
<sequence length="402" mass="42691">MHINSGDTAFMMLCTAMVCLMTPGLAFFYGGLARKRSVLYIMMQSFISMGIVTLIWVYGGFGLAFGKDEGGVIGRISDYFALAHVGLVPNAVHAASIPFALFFLFQLMFCVITVPLISGAFAERLNMKGYILLLILWTYLVYIPVCHWVWGNGFLAKWGFVDFAGGTVIHTTAGFAALASIIVLGKRKLKQSGMKPSNLMAAAIGTGLLWFGWFGFNSGGALKAGALATKAFTNTAIGLASGMIVWILYAKFVRGKFDFIDVLTGSVAGLATITPCAGYINPAAAVLVGLAAGIICNLAVSLQEKIGWDDALGVWGVHGIGGFTGTILIGILADRTVNGIGAGGHQFLIQTGGVILVAVYSFVITFILLKLLGALTNIRPTDKVISEGLDHTLLNETTYDIN</sequence>
<dbReference type="GO" id="GO:0008519">
    <property type="term" value="F:ammonium channel activity"/>
    <property type="evidence" value="ECO:0007669"/>
    <property type="project" value="InterPro"/>
</dbReference>
<dbReference type="InterPro" id="IPR024041">
    <property type="entry name" value="NH4_transpt_AmtB-like_dom"/>
</dbReference>